<reference evidence="4 5" key="1">
    <citation type="journal article" date="2013" name="Genome Announc.">
        <title>Draft Genome Sequence for Desulfovibrio africanus Strain PCS.</title>
        <authorList>
            <person name="Brown S.D."/>
            <person name="Utturkar S.M."/>
            <person name="Arkin A.P."/>
            <person name="Deutschbauer A.M."/>
            <person name="Elias D.A."/>
            <person name="Hazen T.C."/>
            <person name="Chakraborty R."/>
        </authorList>
    </citation>
    <scope>NUCLEOTIDE SEQUENCE [LARGE SCALE GENOMIC DNA]</scope>
    <source>
        <strain evidence="4 5">PCS</strain>
    </source>
</reference>
<sequence>MRAKKTFIRDMQPGHFISDVFVLAEARQAQGKNGPFWGLKLQDSSGSLEAKVFSPLSQQYPNLAAGNIVVAEGAVQLFRDQPQIIIERLELLACEPDETLLRGLIPCSKVDPEILLEELEDLLRQELRHGPWKKFCKRVLADQDIRGKLLFAPGAKAIHHAYAGGLLEHTLAVCRICQSLCGLYPELDREVLLAAAAFHDLGKAWELSSGLLRDYTDEGRLLGHIAIGLEKLLPHLAKVTDLDDELKAHFKHLLLSHHGELEFGSPKRPKTSEALVLHYADNLDAKLKTISESLGEDTAEGAWSPFVRSLDRYLFHPKATPGSKNTRKDDKGPAQCLLPLKG</sequence>
<feature type="region of interest" description="Disordered" evidence="2">
    <location>
        <begin position="318"/>
        <end position="342"/>
    </location>
</feature>
<organism evidence="4 5">
    <name type="scientific">Desulfocurvibacter africanus PCS</name>
    <dbReference type="NCBI Taxonomy" id="1262666"/>
    <lineage>
        <taxon>Bacteria</taxon>
        <taxon>Pseudomonadati</taxon>
        <taxon>Thermodesulfobacteriota</taxon>
        <taxon>Desulfovibrionia</taxon>
        <taxon>Desulfovibrionales</taxon>
        <taxon>Desulfovibrionaceae</taxon>
        <taxon>Desulfocurvibacter</taxon>
    </lineage>
</organism>
<dbReference type="EMBL" id="AOSV01000021">
    <property type="protein sequence ID" value="EMG37093.1"/>
    <property type="molecule type" value="Genomic_DNA"/>
</dbReference>
<dbReference type="PANTHER" id="PTHR37294">
    <property type="entry name" value="3'-5' EXORIBONUCLEASE YHAM"/>
    <property type="match status" value="1"/>
</dbReference>
<dbReference type="PATRIC" id="fig|1262666.3.peg.2266"/>
<accession>M5Q240</accession>
<dbReference type="CDD" id="cd04492">
    <property type="entry name" value="YhaM_OBF_like"/>
    <property type="match status" value="1"/>
</dbReference>
<dbReference type="RefSeq" id="WP_005987136.1">
    <property type="nucleotide sequence ID" value="NZ_AOSV01000021.1"/>
</dbReference>
<evidence type="ECO:0000313" key="5">
    <source>
        <dbReference type="Proteomes" id="UP000011922"/>
    </source>
</evidence>
<dbReference type="GO" id="GO:0016787">
    <property type="term" value="F:hydrolase activity"/>
    <property type="evidence" value="ECO:0007669"/>
    <property type="project" value="UniProtKB-KW"/>
</dbReference>
<dbReference type="CDD" id="cd00077">
    <property type="entry name" value="HDc"/>
    <property type="match status" value="1"/>
</dbReference>
<evidence type="ECO:0000256" key="2">
    <source>
        <dbReference type="SAM" id="MobiDB-lite"/>
    </source>
</evidence>
<dbReference type="Pfam" id="PF01966">
    <property type="entry name" value="HD"/>
    <property type="match status" value="1"/>
</dbReference>
<dbReference type="OrthoDB" id="9778453at2"/>
<dbReference type="SMART" id="SM00471">
    <property type="entry name" value="HDc"/>
    <property type="match status" value="1"/>
</dbReference>
<dbReference type="PROSITE" id="PS51831">
    <property type="entry name" value="HD"/>
    <property type="match status" value="1"/>
</dbReference>
<dbReference type="InterPro" id="IPR006674">
    <property type="entry name" value="HD_domain"/>
</dbReference>
<evidence type="ECO:0000256" key="1">
    <source>
        <dbReference type="ARBA" id="ARBA00022801"/>
    </source>
</evidence>
<dbReference type="Gene3D" id="1.10.3210.10">
    <property type="entry name" value="Hypothetical protein af1432"/>
    <property type="match status" value="1"/>
</dbReference>
<dbReference type="SUPFAM" id="SSF109604">
    <property type="entry name" value="HD-domain/PDEase-like"/>
    <property type="match status" value="1"/>
</dbReference>
<dbReference type="InterPro" id="IPR050798">
    <property type="entry name" value="YhaM_exoribonuc/phosphodiest"/>
</dbReference>
<feature type="domain" description="HD" evidence="3">
    <location>
        <begin position="166"/>
        <end position="286"/>
    </location>
</feature>
<evidence type="ECO:0000259" key="3">
    <source>
        <dbReference type="PROSITE" id="PS51831"/>
    </source>
</evidence>
<name>M5Q240_DESAF</name>
<dbReference type="GO" id="GO:0031125">
    <property type="term" value="P:rRNA 3'-end processing"/>
    <property type="evidence" value="ECO:0007669"/>
    <property type="project" value="TreeGrafter"/>
</dbReference>
<protein>
    <submittedName>
        <fullName evidence="4">Putative HD superfamily hydrolase</fullName>
    </submittedName>
</protein>
<dbReference type="GO" id="GO:0003676">
    <property type="term" value="F:nucleic acid binding"/>
    <property type="evidence" value="ECO:0007669"/>
    <property type="project" value="InterPro"/>
</dbReference>
<keyword evidence="1 4" id="KW-0378">Hydrolase</keyword>
<evidence type="ECO:0000313" key="4">
    <source>
        <dbReference type="EMBL" id="EMG37093.1"/>
    </source>
</evidence>
<gene>
    <name evidence="4" type="ORF">PCS_02231</name>
</gene>
<dbReference type="InterPro" id="IPR003607">
    <property type="entry name" value="HD/PDEase_dom"/>
</dbReference>
<dbReference type="InterPro" id="IPR004365">
    <property type="entry name" value="NA-bd_OB_tRNA"/>
</dbReference>
<comment type="caution">
    <text evidence="4">The sequence shown here is derived from an EMBL/GenBank/DDBJ whole genome shotgun (WGS) entry which is preliminary data.</text>
</comment>
<dbReference type="AlphaFoldDB" id="M5Q240"/>
<dbReference type="Pfam" id="PF01336">
    <property type="entry name" value="tRNA_anti-codon"/>
    <property type="match status" value="1"/>
</dbReference>
<dbReference type="PANTHER" id="PTHR37294:SF1">
    <property type="entry name" value="3'-5' EXORIBONUCLEASE YHAM"/>
    <property type="match status" value="1"/>
</dbReference>
<dbReference type="Proteomes" id="UP000011922">
    <property type="component" value="Unassembled WGS sequence"/>
</dbReference>
<proteinExistence type="predicted"/>